<feature type="region of interest" description="Disordered" evidence="1">
    <location>
        <begin position="827"/>
        <end position="864"/>
    </location>
</feature>
<feature type="compositionally biased region" description="Acidic residues" evidence="1">
    <location>
        <begin position="447"/>
        <end position="466"/>
    </location>
</feature>
<feature type="region of interest" description="Disordered" evidence="1">
    <location>
        <begin position="1083"/>
        <end position="1114"/>
    </location>
</feature>
<evidence type="ECO:0000313" key="4">
    <source>
        <dbReference type="Proteomes" id="UP000799750"/>
    </source>
</evidence>
<dbReference type="AlphaFoldDB" id="A0A6A6QHG6"/>
<feature type="region of interest" description="Disordered" evidence="1">
    <location>
        <begin position="447"/>
        <end position="490"/>
    </location>
</feature>
<feature type="compositionally biased region" description="Polar residues" evidence="1">
    <location>
        <begin position="848"/>
        <end position="861"/>
    </location>
</feature>
<keyword evidence="4" id="KW-1185">Reference proteome</keyword>
<dbReference type="PROSITE" id="PS00028">
    <property type="entry name" value="ZINC_FINGER_C2H2_1"/>
    <property type="match status" value="1"/>
</dbReference>
<dbReference type="InterPro" id="IPR013933">
    <property type="entry name" value="CRC_Rsc7/Swp82"/>
</dbReference>
<feature type="region of interest" description="Disordered" evidence="1">
    <location>
        <begin position="627"/>
        <end position="659"/>
    </location>
</feature>
<feature type="domain" description="WW" evidence="2">
    <location>
        <begin position="656"/>
        <end position="690"/>
    </location>
</feature>
<dbReference type="Pfam" id="PF26082">
    <property type="entry name" value="zf-C2H2_AcuF"/>
    <property type="match status" value="2"/>
</dbReference>
<evidence type="ECO:0000256" key="1">
    <source>
        <dbReference type="SAM" id="MobiDB-lite"/>
    </source>
</evidence>
<proteinExistence type="predicted"/>
<dbReference type="OrthoDB" id="6133115at2759"/>
<dbReference type="InterPro" id="IPR001202">
    <property type="entry name" value="WW_dom"/>
</dbReference>
<dbReference type="InterPro" id="IPR013087">
    <property type="entry name" value="Znf_C2H2_type"/>
</dbReference>
<feature type="region of interest" description="Disordered" evidence="1">
    <location>
        <begin position="268"/>
        <end position="287"/>
    </location>
</feature>
<feature type="region of interest" description="Disordered" evidence="1">
    <location>
        <begin position="909"/>
        <end position="992"/>
    </location>
</feature>
<dbReference type="PROSITE" id="PS50020">
    <property type="entry name" value="WW_DOMAIN_2"/>
    <property type="match status" value="1"/>
</dbReference>
<dbReference type="InterPro" id="IPR058925">
    <property type="entry name" value="zf-C2H2_AcuF"/>
</dbReference>
<feature type="region of interest" description="Disordered" evidence="1">
    <location>
        <begin position="233"/>
        <end position="260"/>
    </location>
</feature>
<protein>
    <recommendedName>
        <fullName evidence="2">WW domain-containing protein</fullName>
    </recommendedName>
</protein>
<dbReference type="Pfam" id="PF08624">
    <property type="entry name" value="CRC_subunit"/>
    <property type="match status" value="1"/>
</dbReference>
<dbReference type="PANTHER" id="PTHR35391:SF7">
    <property type="entry name" value="C2H2-TYPE DOMAIN-CONTAINING PROTEIN"/>
    <property type="match status" value="1"/>
</dbReference>
<name>A0A6A6QHG6_9PEZI</name>
<reference evidence="3" key="1">
    <citation type="journal article" date="2020" name="Stud. Mycol.">
        <title>101 Dothideomycetes genomes: a test case for predicting lifestyles and emergence of pathogens.</title>
        <authorList>
            <person name="Haridas S."/>
            <person name="Albert R."/>
            <person name="Binder M."/>
            <person name="Bloem J."/>
            <person name="Labutti K."/>
            <person name="Salamov A."/>
            <person name="Andreopoulos B."/>
            <person name="Baker S."/>
            <person name="Barry K."/>
            <person name="Bills G."/>
            <person name="Bluhm B."/>
            <person name="Cannon C."/>
            <person name="Castanera R."/>
            <person name="Culley D."/>
            <person name="Daum C."/>
            <person name="Ezra D."/>
            <person name="Gonzalez J."/>
            <person name="Henrissat B."/>
            <person name="Kuo A."/>
            <person name="Liang C."/>
            <person name="Lipzen A."/>
            <person name="Lutzoni F."/>
            <person name="Magnuson J."/>
            <person name="Mondo S."/>
            <person name="Nolan M."/>
            <person name="Ohm R."/>
            <person name="Pangilinan J."/>
            <person name="Park H.-J."/>
            <person name="Ramirez L."/>
            <person name="Alfaro M."/>
            <person name="Sun H."/>
            <person name="Tritt A."/>
            <person name="Yoshinaga Y."/>
            <person name="Zwiers L.-H."/>
            <person name="Turgeon B."/>
            <person name="Goodwin S."/>
            <person name="Spatafora J."/>
            <person name="Crous P."/>
            <person name="Grigoriev I."/>
        </authorList>
    </citation>
    <scope>NUCLEOTIDE SEQUENCE</scope>
    <source>
        <strain evidence="3">CBS 269.34</strain>
    </source>
</reference>
<feature type="compositionally biased region" description="Polar residues" evidence="1">
    <location>
        <begin position="275"/>
        <end position="286"/>
    </location>
</feature>
<accession>A0A6A6QHG6</accession>
<evidence type="ECO:0000259" key="2">
    <source>
        <dbReference type="PROSITE" id="PS50020"/>
    </source>
</evidence>
<feature type="region of interest" description="Disordered" evidence="1">
    <location>
        <begin position="705"/>
        <end position="736"/>
    </location>
</feature>
<dbReference type="PANTHER" id="PTHR35391">
    <property type="entry name" value="C2H2-TYPE DOMAIN-CONTAINING PROTEIN-RELATED"/>
    <property type="match status" value="1"/>
</dbReference>
<dbReference type="SUPFAM" id="SSF51045">
    <property type="entry name" value="WW domain"/>
    <property type="match status" value="1"/>
</dbReference>
<dbReference type="EMBL" id="MU004195">
    <property type="protein sequence ID" value="KAF2491476.1"/>
    <property type="molecule type" value="Genomic_DNA"/>
</dbReference>
<feature type="compositionally biased region" description="Basic and acidic residues" evidence="1">
    <location>
        <begin position="948"/>
        <end position="957"/>
    </location>
</feature>
<sequence length="1114" mass="126183">METLHLASQVTDCGRDFRSLGEALKQVPRFAAQVSPEKINDEFDRFKIWAGNVAAHRKGRRSLEYRLRDAVHLKNEAGELLTALQESLNNTLSIVTGEKVPWDEMSDSDTDSGTEAGSPEPDTRALEDETELKQLFSGIRDTISCLFRLSMAIRNPAPNTQSGSTITADKSYYEDYDIEHVRAKFHEEKFHNCDKVLMERLGRAISARRQYLSYREEHYKKLAKGVEKIGFEEARTEQTANSTEASPMPKLLGTPTDDNRLVEDKLVDDGEDDLSQSSRATSTNATIRVPSLPKESLENEHYECPLCFMIVSIHTRPAWKEHVYRDLHPYACTFKHCNTADRLYDSRRAWFKHEMEAHRAVWQCIEGCEKAFPSENDFVQHAQRAHPEVASQEAIAILKKTSIRSAYGTDKASCPICDQSMSLRALQKHLGRHQEQLALFALPVNEDDAEDEDDGPNSTEEPEQQESGDQRFERTSSSSEDEDVDIPAVRDHTTDRFKTIGYEYIPREFDEAGEKKVTVTGYLLDGREYKCRTFFTLNRGDKLFMLATECARVLGYSHSDFLFKENRSLYKIIATQVDKDDLIRQEILPYSYRSRQIALVTARSMFRQFGSRLVLNGRPVRDDYWESKARKQESAADGAPLSPVSPDSGPTDPNLPKVPSGWMSQWDNLYPEHYYSQFASGASQWTIPTFVAPTARPALRPLAHRPSVGLEPSEGQTERDQSKNNRSNGDETSVEKTIESRVARIKARVAGLTGDAKVEQEDFDTVLAADNGKFRWPHLPEAGRDGKEFACPYCSMIIRVDSQSWKKHVYSDLGPYIATGNAEKQAADEVTESTKTVHKGADTKSTTESEQTAVPTAADNSRVTDKLQHLFEPSPRDTGDFDDGVNKSAPASTVASDLLEHITEQVRGQLLNDSKGKGAEDGAIRTQEADDDWEFSTTTKKDKKGKKGASEVVHEPLVEVSPPAEPIPAARDNSESFAKGDEDKGKKRRHELEDAVSKALKIHPTYTKIHKDHLSMDTLLYYEIPWEYDKHDHDYFVILRELDERDTDVLFEHTRRLRSRDTSRLLPIEERTRHGNPEYAWVRHKERQPSRSPGRRLSLPTRAVGIGSMPEKKK</sequence>
<dbReference type="SMART" id="SM00355">
    <property type="entry name" value="ZnF_C2H2"/>
    <property type="match status" value="4"/>
</dbReference>
<dbReference type="PROSITE" id="PS01159">
    <property type="entry name" value="WW_DOMAIN_1"/>
    <property type="match status" value="1"/>
</dbReference>
<evidence type="ECO:0000313" key="3">
    <source>
        <dbReference type="EMBL" id="KAF2491476.1"/>
    </source>
</evidence>
<organism evidence="3 4">
    <name type="scientific">Lophium mytilinum</name>
    <dbReference type="NCBI Taxonomy" id="390894"/>
    <lineage>
        <taxon>Eukaryota</taxon>
        <taxon>Fungi</taxon>
        <taxon>Dikarya</taxon>
        <taxon>Ascomycota</taxon>
        <taxon>Pezizomycotina</taxon>
        <taxon>Dothideomycetes</taxon>
        <taxon>Pleosporomycetidae</taxon>
        <taxon>Mytilinidiales</taxon>
        <taxon>Mytilinidiaceae</taxon>
        <taxon>Lophium</taxon>
    </lineage>
</organism>
<feature type="region of interest" description="Disordered" evidence="1">
    <location>
        <begin position="99"/>
        <end position="126"/>
    </location>
</feature>
<dbReference type="InterPro" id="IPR036020">
    <property type="entry name" value="WW_dom_sf"/>
</dbReference>
<gene>
    <name evidence="3" type="ORF">BU16DRAFT_565175</name>
</gene>
<feature type="compositionally biased region" description="Basic and acidic residues" evidence="1">
    <location>
        <begin position="972"/>
        <end position="992"/>
    </location>
</feature>
<feature type="compositionally biased region" description="Basic and acidic residues" evidence="1">
    <location>
        <begin position="914"/>
        <end position="923"/>
    </location>
</feature>
<dbReference type="Proteomes" id="UP000799750">
    <property type="component" value="Unassembled WGS sequence"/>
</dbReference>